<evidence type="ECO:0000313" key="4">
    <source>
        <dbReference type="Proteomes" id="UP000705508"/>
    </source>
</evidence>
<dbReference type="PANTHER" id="PTHR34473:SF2">
    <property type="entry name" value="UPF0699 TRANSMEMBRANE PROTEIN YDBT"/>
    <property type="match status" value="1"/>
</dbReference>
<comment type="caution">
    <text evidence="3">The sequence shown here is derived from an EMBL/GenBank/DDBJ whole genome shotgun (WGS) entry which is preliminary data.</text>
</comment>
<name>A0A938XBB6_9CLOT</name>
<feature type="transmembrane region" description="Helical" evidence="1">
    <location>
        <begin position="20"/>
        <end position="38"/>
    </location>
</feature>
<feature type="transmembrane region" description="Helical" evidence="1">
    <location>
        <begin position="44"/>
        <end position="66"/>
    </location>
</feature>
<dbReference type="InterPro" id="IPR005182">
    <property type="entry name" value="YdbS-like_PH"/>
</dbReference>
<keyword evidence="1" id="KW-0472">Membrane</keyword>
<dbReference type="Pfam" id="PF03703">
    <property type="entry name" value="bPH_2"/>
    <property type="match status" value="1"/>
</dbReference>
<keyword evidence="1" id="KW-0812">Transmembrane</keyword>
<protein>
    <submittedName>
        <fullName evidence="3">PH domain-containing protein</fullName>
    </submittedName>
</protein>
<reference evidence="3" key="2">
    <citation type="journal article" date="2021" name="Sci. Rep.">
        <title>The distribution of antibiotic resistance genes in chicken gut microbiota commensals.</title>
        <authorList>
            <person name="Juricova H."/>
            <person name="Matiasovicova J."/>
            <person name="Kubasova T."/>
            <person name="Cejkova D."/>
            <person name="Rychlik I."/>
        </authorList>
    </citation>
    <scope>NUCLEOTIDE SEQUENCE</scope>
    <source>
        <strain evidence="3">An582</strain>
    </source>
</reference>
<gene>
    <name evidence="3" type="ORF">H6A20_06860</name>
</gene>
<dbReference type="PANTHER" id="PTHR34473">
    <property type="entry name" value="UPF0699 TRANSMEMBRANE PROTEIN YDBS"/>
    <property type="match status" value="1"/>
</dbReference>
<evidence type="ECO:0000259" key="2">
    <source>
        <dbReference type="Pfam" id="PF03703"/>
    </source>
</evidence>
<keyword evidence="1" id="KW-1133">Transmembrane helix</keyword>
<dbReference type="Proteomes" id="UP000705508">
    <property type="component" value="Unassembled WGS sequence"/>
</dbReference>
<proteinExistence type="predicted"/>
<sequence length="167" mass="19051">MVYEKLSKNALRCMYTADLLAGVLILAVIGAADLLWIFPKDLAVGKWISLALAVLTLFDACVSPWFRYNRYRYGIDEECIDIREGYLFIKRQIVPIERLHKLQIRTGPIDRAFHVAKVIVTTAGGDVTISFLERERAEEIAGSLRRRINEIAAQQKREQGEREDGRA</sequence>
<reference evidence="3" key="1">
    <citation type="submission" date="2020-08" db="EMBL/GenBank/DDBJ databases">
        <authorList>
            <person name="Cejkova D."/>
            <person name="Kubasova T."/>
            <person name="Jahodarova E."/>
            <person name="Rychlik I."/>
        </authorList>
    </citation>
    <scope>NUCLEOTIDE SEQUENCE</scope>
    <source>
        <strain evidence="3">An582</strain>
    </source>
</reference>
<dbReference type="EMBL" id="JACJKS010000007">
    <property type="protein sequence ID" value="MBM6948378.1"/>
    <property type="molecule type" value="Genomic_DNA"/>
</dbReference>
<evidence type="ECO:0000256" key="1">
    <source>
        <dbReference type="SAM" id="Phobius"/>
    </source>
</evidence>
<organism evidence="3 4">
    <name type="scientific">Mordavella massiliensis</name>
    <dbReference type="NCBI Taxonomy" id="1871024"/>
    <lineage>
        <taxon>Bacteria</taxon>
        <taxon>Bacillati</taxon>
        <taxon>Bacillota</taxon>
        <taxon>Clostridia</taxon>
        <taxon>Eubacteriales</taxon>
        <taxon>Clostridiaceae</taxon>
        <taxon>Mordavella</taxon>
    </lineage>
</organism>
<accession>A0A938XBB6</accession>
<evidence type="ECO:0000313" key="3">
    <source>
        <dbReference type="EMBL" id="MBM6948378.1"/>
    </source>
</evidence>
<feature type="domain" description="YdbS-like PH" evidence="2">
    <location>
        <begin position="68"/>
        <end position="141"/>
    </location>
</feature>
<dbReference type="AlphaFoldDB" id="A0A938XBB6"/>
<dbReference type="RefSeq" id="WP_204906387.1">
    <property type="nucleotide sequence ID" value="NZ_JACJKS010000007.1"/>
</dbReference>